<name>A0A7R9CU40_TIMPO</name>
<organism evidence="2">
    <name type="scientific">Timema poppense</name>
    <name type="common">Walking stick</name>
    <dbReference type="NCBI Taxonomy" id="170557"/>
    <lineage>
        <taxon>Eukaryota</taxon>
        <taxon>Metazoa</taxon>
        <taxon>Ecdysozoa</taxon>
        <taxon>Arthropoda</taxon>
        <taxon>Hexapoda</taxon>
        <taxon>Insecta</taxon>
        <taxon>Pterygota</taxon>
        <taxon>Neoptera</taxon>
        <taxon>Polyneoptera</taxon>
        <taxon>Phasmatodea</taxon>
        <taxon>Timematodea</taxon>
        <taxon>Timematoidea</taxon>
        <taxon>Timematidae</taxon>
        <taxon>Timema</taxon>
    </lineage>
</organism>
<protein>
    <submittedName>
        <fullName evidence="2">Uncharacterized protein</fullName>
    </submittedName>
</protein>
<evidence type="ECO:0000313" key="2">
    <source>
        <dbReference type="EMBL" id="CAD7402477.1"/>
    </source>
</evidence>
<evidence type="ECO:0000256" key="1">
    <source>
        <dbReference type="SAM" id="MobiDB-lite"/>
    </source>
</evidence>
<sequence length="347" mass="38745">MSMLPSWVGEEPPHEPGGFGVAAAVVLILRHLVADFTRNYVGTRLNVKILHSLTPSIGGLESVPYVISNNVKLRLLSFKVYENPYNFGRKKNWRIFLGLVRGRTWRHVVFPSNHKPVGIGLTWDTVHSDSEGESDKYRTHNNRGAPEEPSITSMHIQDTQTHFISGLFVFKTASLRFLSGACAWPEGWYVLRFVLKRRIRRSSWRFLLERTIVQPPRPVSVRPARPVQHLTRPVRLIVLDALVGFVHEVRAVPIGSACGGGVRMGHPAADDELVRLEAADVGREARQTEQGGAVRHCPTHAHLAALHGASFADCGQRQAMLGCNHLDPEVLKEVVYKTGRASRPPRI</sequence>
<proteinExistence type="predicted"/>
<dbReference type="EMBL" id="OD001585">
    <property type="protein sequence ID" value="CAD7402477.1"/>
    <property type="molecule type" value="Genomic_DNA"/>
</dbReference>
<gene>
    <name evidence="2" type="ORF">TPSB3V08_LOCUS3607</name>
</gene>
<dbReference type="AlphaFoldDB" id="A0A7R9CU40"/>
<accession>A0A7R9CU40</accession>
<feature type="region of interest" description="Disordered" evidence="1">
    <location>
        <begin position="130"/>
        <end position="150"/>
    </location>
</feature>
<reference evidence="2" key="1">
    <citation type="submission" date="2020-11" db="EMBL/GenBank/DDBJ databases">
        <authorList>
            <person name="Tran Van P."/>
        </authorList>
    </citation>
    <scope>NUCLEOTIDE SEQUENCE</scope>
</reference>